<comment type="caution">
    <text evidence="1">The sequence shown here is derived from an EMBL/GenBank/DDBJ whole genome shotgun (WGS) entry which is preliminary data.</text>
</comment>
<dbReference type="Proteomes" id="UP000603457">
    <property type="component" value="Unassembled WGS sequence"/>
</dbReference>
<name>A0ABR8G1K8_9NOSO</name>
<sequence length="135" mass="14877">MGQYGINAIEATKLLNSGYKSAEQAWRKSAEILISKESSREKPCPRSAFLGLCAAGLVVGVSPNTVKLMDSKNGNYAVKAVELLVANHNLARQGKTKLWKQVMSELKENPNKKQNGQMDVVMTLWEKNLIIVEST</sequence>
<keyword evidence="2" id="KW-1185">Reference proteome</keyword>
<dbReference type="Pfam" id="PF22399">
    <property type="entry name" value="DUF6979"/>
    <property type="match status" value="1"/>
</dbReference>
<dbReference type="InterPro" id="IPR053917">
    <property type="entry name" value="DUF6979"/>
</dbReference>
<evidence type="ECO:0000313" key="2">
    <source>
        <dbReference type="Proteomes" id="UP000603457"/>
    </source>
</evidence>
<proteinExistence type="predicted"/>
<dbReference type="RefSeq" id="WP_190969745.1">
    <property type="nucleotide sequence ID" value="NZ_JACJTB010000036.1"/>
</dbReference>
<evidence type="ECO:0000313" key="1">
    <source>
        <dbReference type="EMBL" id="MBD2597057.1"/>
    </source>
</evidence>
<reference evidence="1 2" key="1">
    <citation type="journal article" date="2020" name="ISME J.">
        <title>Comparative genomics reveals insights into cyanobacterial evolution and habitat adaptation.</title>
        <authorList>
            <person name="Chen M.Y."/>
            <person name="Teng W.K."/>
            <person name="Zhao L."/>
            <person name="Hu C.X."/>
            <person name="Zhou Y.K."/>
            <person name="Han B.P."/>
            <person name="Song L.R."/>
            <person name="Shu W.S."/>
        </authorList>
    </citation>
    <scope>NUCLEOTIDE SEQUENCE [LARGE SCALE GENOMIC DNA]</scope>
    <source>
        <strain evidence="1 2">FACHB-130</strain>
    </source>
</reference>
<protein>
    <submittedName>
        <fullName evidence="1">Uncharacterized protein</fullName>
    </submittedName>
</protein>
<dbReference type="EMBL" id="JACJTB010000036">
    <property type="protein sequence ID" value="MBD2597057.1"/>
    <property type="molecule type" value="Genomic_DNA"/>
</dbReference>
<organism evidence="1 2">
    <name type="scientific">Nostoc spongiaeforme FACHB-130</name>
    <dbReference type="NCBI Taxonomy" id="1357510"/>
    <lineage>
        <taxon>Bacteria</taxon>
        <taxon>Bacillati</taxon>
        <taxon>Cyanobacteriota</taxon>
        <taxon>Cyanophyceae</taxon>
        <taxon>Nostocales</taxon>
        <taxon>Nostocaceae</taxon>
        <taxon>Nostoc</taxon>
    </lineage>
</organism>
<gene>
    <name evidence="1" type="ORF">H6G74_22400</name>
</gene>
<accession>A0ABR8G1K8</accession>